<feature type="compositionally biased region" description="Low complexity" evidence="1">
    <location>
        <begin position="97"/>
        <end position="106"/>
    </location>
</feature>
<reference evidence="2 3" key="1">
    <citation type="submission" date="2014-08" db="EMBL/GenBank/DDBJ databases">
        <authorList>
            <person name="Hassan Y.I."/>
            <person name="Lepp D."/>
            <person name="Zhou T."/>
        </authorList>
    </citation>
    <scope>NUCLEOTIDE SEQUENCE [LARGE SCALE GENOMIC DNA]</scope>
    <source>
        <strain evidence="2 3">IFO13584</strain>
    </source>
</reference>
<keyword evidence="3" id="KW-1185">Reference proteome</keyword>
<name>A0A087M3M4_9HYPH</name>
<organism evidence="2 3">
    <name type="scientific">Devosia riboflavina</name>
    <dbReference type="NCBI Taxonomy" id="46914"/>
    <lineage>
        <taxon>Bacteria</taxon>
        <taxon>Pseudomonadati</taxon>
        <taxon>Pseudomonadota</taxon>
        <taxon>Alphaproteobacteria</taxon>
        <taxon>Hyphomicrobiales</taxon>
        <taxon>Devosiaceae</taxon>
        <taxon>Devosia</taxon>
    </lineage>
</organism>
<evidence type="ECO:0000313" key="2">
    <source>
        <dbReference type="EMBL" id="KFL31477.1"/>
    </source>
</evidence>
<accession>A0A087M3M4</accession>
<feature type="region of interest" description="Disordered" evidence="1">
    <location>
        <begin position="1"/>
        <end position="119"/>
    </location>
</feature>
<feature type="compositionally biased region" description="Polar residues" evidence="1">
    <location>
        <begin position="109"/>
        <end position="119"/>
    </location>
</feature>
<dbReference type="Proteomes" id="UP000028981">
    <property type="component" value="Unassembled WGS sequence"/>
</dbReference>
<protein>
    <submittedName>
        <fullName evidence="2">Uncharacterized protein</fullName>
    </submittedName>
</protein>
<sequence length="119" mass="12356">MRATWFVLEDGNAADPAECADQDGVLTHSSGVKVAMRSPGVPRSRGVDLDESGKQLFGGKGDHDGNGAAGGAKPTDEPKPSTPAATETSAVVTEDMQPAQRPAPARNPGYQTRQGKGRR</sequence>
<evidence type="ECO:0000256" key="1">
    <source>
        <dbReference type="SAM" id="MobiDB-lite"/>
    </source>
</evidence>
<proteinExistence type="predicted"/>
<gene>
    <name evidence="2" type="ORF">JP75_07995</name>
</gene>
<dbReference type="STRING" id="46914.JP75_07995"/>
<evidence type="ECO:0000313" key="3">
    <source>
        <dbReference type="Proteomes" id="UP000028981"/>
    </source>
</evidence>
<dbReference type="RefSeq" id="WP_035081271.1">
    <property type="nucleotide sequence ID" value="NZ_JQGC01000006.1"/>
</dbReference>
<dbReference type="AlphaFoldDB" id="A0A087M3M4"/>
<comment type="caution">
    <text evidence="2">The sequence shown here is derived from an EMBL/GenBank/DDBJ whole genome shotgun (WGS) entry which is preliminary data.</text>
</comment>
<dbReference type="EMBL" id="JQGC01000006">
    <property type="protein sequence ID" value="KFL31477.1"/>
    <property type="molecule type" value="Genomic_DNA"/>
</dbReference>